<dbReference type="EMBL" id="JAGIKX010000004">
    <property type="protein sequence ID" value="MBP2257036.1"/>
    <property type="molecule type" value="Genomic_DNA"/>
</dbReference>
<evidence type="ECO:0000256" key="1">
    <source>
        <dbReference type="ARBA" id="ARBA00008428"/>
    </source>
</evidence>
<organism evidence="14 15">
    <name type="scientific">Virgibacillus alimentarius</name>
    <dbReference type="NCBI Taxonomy" id="698769"/>
    <lineage>
        <taxon>Bacteria</taxon>
        <taxon>Bacillati</taxon>
        <taxon>Bacillota</taxon>
        <taxon>Bacilli</taxon>
        <taxon>Bacillales</taxon>
        <taxon>Bacillaceae</taxon>
        <taxon>Virgibacillus</taxon>
    </lineage>
</organism>
<feature type="domain" description="SF4 helicase" evidence="13">
    <location>
        <begin position="159"/>
        <end position="424"/>
    </location>
</feature>
<dbReference type="InterPro" id="IPR007694">
    <property type="entry name" value="DNA_helicase_DnaB-like_C"/>
</dbReference>
<gene>
    <name evidence="14" type="ORF">J2Z81_000980</name>
</gene>
<evidence type="ECO:0000313" key="14">
    <source>
        <dbReference type="EMBL" id="MBP2257036.1"/>
    </source>
</evidence>
<comment type="caution">
    <text evidence="14">The sequence shown here is derived from an EMBL/GenBank/DDBJ whole genome shotgun (WGS) entry which is preliminary data.</text>
</comment>
<dbReference type="CDD" id="cd00984">
    <property type="entry name" value="DnaB_C"/>
    <property type="match status" value="1"/>
</dbReference>
<evidence type="ECO:0000256" key="6">
    <source>
        <dbReference type="ARBA" id="ARBA00022806"/>
    </source>
</evidence>
<proteinExistence type="inferred from homology"/>
<name>A0ABS4S6D0_9BACI</name>
<dbReference type="InterPro" id="IPR007692">
    <property type="entry name" value="DNA_helicase_DnaB"/>
</dbReference>
<reference evidence="14 15" key="1">
    <citation type="submission" date="2021-03" db="EMBL/GenBank/DDBJ databases">
        <title>Genomic Encyclopedia of Type Strains, Phase IV (KMG-IV): sequencing the most valuable type-strain genomes for metagenomic binning, comparative biology and taxonomic classification.</title>
        <authorList>
            <person name="Goeker M."/>
        </authorList>
    </citation>
    <scope>NUCLEOTIDE SEQUENCE [LARGE SCALE GENOMIC DNA]</scope>
    <source>
        <strain evidence="14 15">DSM 25790</strain>
    </source>
</reference>
<dbReference type="PANTHER" id="PTHR30153:SF2">
    <property type="entry name" value="REPLICATIVE DNA HELICASE"/>
    <property type="match status" value="1"/>
</dbReference>
<dbReference type="InterPro" id="IPR007693">
    <property type="entry name" value="DNA_helicase_DnaB-like_N"/>
</dbReference>
<evidence type="ECO:0000256" key="7">
    <source>
        <dbReference type="ARBA" id="ARBA00022840"/>
    </source>
</evidence>
<evidence type="ECO:0000256" key="4">
    <source>
        <dbReference type="ARBA" id="ARBA00022741"/>
    </source>
</evidence>
<dbReference type="SUPFAM" id="SSF52540">
    <property type="entry name" value="P-loop containing nucleoside triphosphate hydrolases"/>
    <property type="match status" value="1"/>
</dbReference>
<dbReference type="NCBIfam" id="TIGR00665">
    <property type="entry name" value="DnaB"/>
    <property type="match status" value="1"/>
</dbReference>
<sequence>MKAIVNVEAELSVLGSVLLEGSLFHTLEIGEEHFYERRHKQIFGAMKKAADCGEFIDMVTVTTNLGEAIQHVGGTTYLLKMAESVASTASLKHHESLIFEAYRNRAARESALEFTKNPSEEGLEALIASLQNVREVGVINQEKTTYEHLLDITEEMCFPTGEASGFYTSFNDLDDMTGGLQKGELIIVAARPSVGKTAFALNLAAGHGRNGGSSMIFSLEMGKKQLLQRMISQEGMMNSQKWRNMVFSEKDYAHAFQAIGMISKWKLAIYDNLLTVSAIRSAIRKMIYDHPDEKHVVIIDYLQLIIPTSKQERRDLEIGEMTRELKLLAVELNIPIVLLSQLSRSVESRQNKRPFLSDLRESGNIEQDADVIAFLYRDDYYNHKAGEHYPMEIIISKQRNGPTGTVELAFQKEYGRFVDPSRCGGVVEVSGGRR</sequence>
<keyword evidence="2 12" id="KW-0639">Primosome</keyword>
<evidence type="ECO:0000256" key="3">
    <source>
        <dbReference type="ARBA" id="ARBA00022705"/>
    </source>
</evidence>
<dbReference type="Gene3D" id="3.40.50.300">
    <property type="entry name" value="P-loop containing nucleotide triphosphate hydrolases"/>
    <property type="match status" value="1"/>
</dbReference>
<keyword evidence="6 12" id="KW-0347">Helicase</keyword>
<comment type="similarity">
    <text evidence="1 12">Belongs to the helicase family. DnaB subfamily.</text>
</comment>
<accession>A0ABS4S6D0</accession>
<dbReference type="InterPro" id="IPR016136">
    <property type="entry name" value="DNA_helicase_N/primase_C"/>
</dbReference>
<keyword evidence="9" id="KW-0413">Isomerase</keyword>
<dbReference type="GO" id="GO:0003678">
    <property type="term" value="F:DNA helicase activity"/>
    <property type="evidence" value="ECO:0007669"/>
    <property type="project" value="UniProtKB-EC"/>
</dbReference>
<dbReference type="PANTHER" id="PTHR30153">
    <property type="entry name" value="REPLICATIVE DNA HELICASE DNAB"/>
    <property type="match status" value="1"/>
</dbReference>
<protein>
    <recommendedName>
        <fullName evidence="11 12">Replicative DNA helicase</fullName>
        <ecNumber evidence="11 12">5.6.2.3</ecNumber>
    </recommendedName>
</protein>
<dbReference type="EC" id="5.6.2.3" evidence="11 12"/>
<evidence type="ECO:0000256" key="11">
    <source>
        <dbReference type="NCBIfam" id="TIGR00665"/>
    </source>
</evidence>
<evidence type="ECO:0000256" key="2">
    <source>
        <dbReference type="ARBA" id="ARBA00022515"/>
    </source>
</evidence>
<dbReference type="Pfam" id="PF00772">
    <property type="entry name" value="DnaB"/>
    <property type="match status" value="1"/>
</dbReference>
<evidence type="ECO:0000256" key="9">
    <source>
        <dbReference type="ARBA" id="ARBA00023235"/>
    </source>
</evidence>
<comment type="function">
    <text evidence="12">The main replicative DNA helicase, it participates in initiation and elongation during chromosome replication. Travels ahead of the DNA replisome, separating dsDNA into templates for DNA synthesis. A processive ATP-dependent 5'-3' DNA helicase it has DNA-dependent ATPase activity.</text>
</comment>
<dbReference type="Pfam" id="PF03796">
    <property type="entry name" value="DnaB_C"/>
    <property type="match status" value="1"/>
</dbReference>
<dbReference type="Proteomes" id="UP001519294">
    <property type="component" value="Unassembled WGS sequence"/>
</dbReference>
<keyword evidence="8 12" id="KW-0238">DNA-binding</keyword>
<evidence type="ECO:0000256" key="5">
    <source>
        <dbReference type="ARBA" id="ARBA00022801"/>
    </source>
</evidence>
<keyword evidence="4 12" id="KW-0547">Nucleotide-binding</keyword>
<dbReference type="RefSeq" id="WP_226370834.1">
    <property type="nucleotide sequence ID" value="NZ_JAGIKX010000004.1"/>
</dbReference>
<keyword evidence="5 12" id="KW-0378">Hydrolase</keyword>
<evidence type="ECO:0000313" key="15">
    <source>
        <dbReference type="Proteomes" id="UP001519294"/>
    </source>
</evidence>
<keyword evidence="7 12" id="KW-0067">ATP-binding</keyword>
<keyword evidence="15" id="KW-1185">Reference proteome</keyword>
<evidence type="ECO:0000256" key="12">
    <source>
        <dbReference type="RuleBase" id="RU362085"/>
    </source>
</evidence>
<keyword evidence="3 12" id="KW-0235">DNA replication</keyword>
<comment type="catalytic activity">
    <reaction evidence="10 12">
        <text>ATP + H2O = ADP + phosphate + H(+)</text>
        <dbReference type="Rhea" id="RHEA:13065"/>
        <dbReference type="ChEBI" id="CHEBI:15377"/>
        <dbReference type="ChEBI" id="CHEBI:15378"/>
        <dbReference type="ChEBI" id="CHEBI:30616"/>
        <dbReference type="ChEBI" id="CHEBI:43474"/>
        <dbReference type="ChEBI" id="CHEBI:456216"/>
        <dbReference type="EC" id="5.6.2.3"/>
    </reaction>
</comment>
<dbReference type="GO" id="GO:0016787">
    <property type="term" value="F:hydrolase activity"/>
    <property type="evidence" value="ECO:0007669"/>
    <property type="project" value="UniProtKB-KW"/>
</dbReference>
<evidence type="ECO:0000256" key="10">
    <source>
        <dbReference type="ARBA" id="ARBA00048954"/>
    </source>
</evidence>
<evidence type="ECO:0000259" key="13">
    <source>
        <dbReference type="PROSITE" id="PS51199"/>
    </source>
</evidence>
<dbReference type="InterPro" id="IPR036185">
    <property type="entry name" value="DNA_heli_DnaB-like_N_sf"/>
</dbReference>
<dbReference type="InterPro" id="IPR027417">
    <property type="entry name" value="P-loop_NTPase"/>
</dbReference>
<evidence type="ECO:0000256" key="8">
    <source>
        <dbReference type="ARBA" id="ARBA00023125"/>
    </source>
</evidence>
<dbReference type="SUPFAM" id="SSF48024">
    <property type="entry name" value="N-terminal domain of DnaB helicase"/>
    <property type="match status" value="1"/>
</dbReference>
<dbReference type="PROSITE" id="PS51199">
    <property type="entry name" value="SF4_HELICASE"/>
    <property type="match status" value="1"/>
</dbReference>
<dbReference type="Gene3D" id="1.10.860.10">
    <property type="entry name" value="DNAb Helicase, Chain A"/>
    <property type="match status" value="1"/>
</dbReference>